<evidence type="ECO:0000313" key="1">
    <source>
        <dbReference type="EMBL" id="KIO18764.1"/>
    </source>
</evidence>
<protein>
    <submittedName>
        <fullName evidence="1">Uncharacterized protein</fullName>
    </submittedName>
</protein>
<name>A0A0C3Q684_9AGAM</name>
<evidence type="ECO:0000313" key="2">
    <source>
        <dbReference type="Proteomes" id="UP000054248"/>
    </source>
</evidence>
<accession>A0A0C3Q684</accession>
<reference evidence="2" key="2">
    <citation type="submission" date="2015-01" db="EMBL/GenBank/DDBJ databases">
        <title>Evolutionary Origins and Diversification of the Mycorrhizal Mutualists.</title>
        <authorList>
            <consortium name="DOE Joint Genome Institute"/>
            <consortium name="Mycorrhizal Genomics Consortium"/>
            <person name="Kohler A."/>
            <person name="Kuo A."/>
            <person name="Nagy L.G."/>
            <person name="Floudas D."/>
            <person name="Copeland A."/>
            <person name="Barry K.W."/>
            <person name="Cichocki N."/>
            <person name="Veneault-Fourrey C."/>
            <person name="LaButti K."/>
            <person name="Lindquist E.A."/>
            <person name="Lipzen A."/>
            <person name="Lundell T."/>
            <person name="Morin E."/>
            <person name="Murat C."/>
            <person name="Riley R."/>
            <person name="Ohm R."/>
            <person name="Sun H."/>
            <person name="Tunlid A."/>
            <person name="Henrissat B."/>
            <person name="Grigoriev I.V."/>
            <person name="Hibbett D.S."/>
            <person name="Martin F."/>
        </authorList>
    </citation>
    <scope>NUCLEOTIDE SEQUENCE [LARGE SCALE GENOMIC DNA]</scope>
    <source>
        <strain evidence="2">MUT 4182</strain>
    </source>
</reference>
<gene>
    <name evidence="1" type="ORF">M407DRAFT_155872</name>
</gene>
<organism evidence="1 2">
    <name type="scientific">Tulasnella calospora MUT 4182</name>
    <dbReference type="NCBI Taxonomy" id="1051891"/>
    <lineage>
        <taxon>Eukaryota</taxon>
        <taxon>Fungi</taxon>
        <taxon>Dikarya</taxon>
        <taxon>Basidiomycota</taxon>
        <taxon>Agaricomycotina</taxon>
        <taxon>Agaricomycetes</taxon>
        <taxon>Cantharellales</taxon>
        <taxon>Tulasnellaceae</taxon>
        <taxon>Tulasnella</taxon>
    </lineage>
</organism>
<reference evidence="1 2" key="1">
    <citation type="submission" date="2014-04" db="EMBL/GenBank/DDBJ databases">
        <authorList>
            <consortium name="DOE Joint Genome Institute"/>
            <person name="Kuo A."/>
            <person name="Girlanda M."/>
            <person name="Perotto S."/>
            <person name="Kohler A."/>
            <person name="Nagy L.G."/>
            <person name="Floudas D."/>
            <person name="Copeland A."/>
            <person name="Barry K.W."/>
            <person name="Cichocki N."/>
            <person name="Veneault-Fourrey C."/>
            <person name="LaButti K."/>
            <person name="Lindquist E.A."/>
            <person name="Lipzen A."/>
            <person name="Lundell T."/>
            <person name="Morin E."/>
            <person name="Murat C."/>
            <person name="Sun H."/>
            <person name="Tunlid A."/>
            <person name="Henrissat B."/>
            <person name="Grigoriev I.V."/>
            <person name="Hibbett D.S."/>
            <person name="Martin F."/>
            <person name="Nordberg H.P."/>
            <person name="Cantor M.N."/>
            <person name="Hua S.X."/>
        </authorList>
    </citation>
    <scope>NUCLEOTIDE SEQUENCE [LARGE SCALE GENOMIC DNA]</scope>
    <source>
        <strain evidence="1 2">MUT 4182</strain>
    </source>
</reference>
<dbReference type="HOGENOM" id="CLU_2559979_0_0_1"/>
<sequence>MCGRNYKALSWNILIQSTRAISMRTGEFSIVRTVLEEELHGLEGADRARAEVAEVHRGRTTVPTPNIFRTGLAYYSAAIWAA</sequence>
<dbReference type="Proteomes" id="UP000054248">
    <property type="component" value="Unassembled WGS sequence"/>
</dbReference>
<keyword evidence="2" id="KW-1185">Reference proteome</keyword>
<proteinExistence type="predicted"/>
<dbReference type="EMBL" id="KN823262">
    <property type="protein sequence ID" value="KIO18764.1"/>
    <property type="molecule type" value="Genomic_DNA"/>
</dbReference>
<dbReference type="AlphaFoldDB" id="A0A0C3Q684"/>